<dbReference type="GO" id="GO:0006364">
    <property type="term" value="P:rRNA processing"/>
    <property type="evidence" value="ECO:0007669"/>
    <property type="project" value="UniProtKB-KW"/>
</dbReference>
<dbReference type="InterPro" id="IPR036612">
    <property type="entry name" value="KH_dom_type_1_sf"/>
</dbReference>
<dbReference type="Pfam" id="PF21800">
    <property type="entry name" value="KH_KRR1_2nd"/>
    <property type="match status" value="1"/>
</dbReference>
<evidence type="ECO:0000256" key="7">
    <source>
        <dbReference type="ARBA" id="ARBA00023274"/>
    </source>
</evidence>
<reference evidence="11" key="1">
    <citation type="submission" date="2013-12" db="EMBL/GenBank/DDBJ databases">
        <authorList>
            <person name="Omoto C.K."/>
            <person name="Sibley D."/>
            <person name="Venepally P."/>
            <person name="Hadjithomas M."/>
            <person name="Karamycheva S."/>
            <person name="Brunk B."/>
            <person name="Roos D."/>
            <person name="Caler E."/>
            <person name="Lorenzi H."/>
        </authorList>
    </citation>
    <scope>NUCLEOTIDE SEQUENCE</scope>
</reference>
<dbReference type="InterPro" id="IPR048548">
    <property type="entry name" value="KRR1-like_KH2"/>
</dbReference>
<dbReference type="OMA" id="WININEE"/>
<keyword evidence="6" id="KW-0539">Nucleus</keyword>
<dbReference type="SUPFAM" id="SSF54791">
    <property type="entry name" value="Eukaryotic type KH-domain (KH-domain type I)"/>
    <property type="match status" value="1"/>
</dbReference>
<protein>
    <recommendedName>
        <fullName evidence="8">KRR-R motif-containing protein 1</fullName>
    </recommendedName>
</protein>
<feature type="domain" description="KRR1 small subunit processome component second KH" evidence="10">
    <location>
        <begin position="43"/>
        <end position="131"/>
    </location>
</feature>
<dbReference type="GO" id="GO:0003723">
    <property type="term" value="F:RNA binding"/>
    <property type="evidence" value="ECO:0007669"/>
    <property type="project" value="UniProtKB-KW"/>
</dbReference>
<dbReference type="GO" id="GO:0032040">
    <property type="term" value="C:small-subunit processome"/>
    <property type="evidence" value="ECO:0007669"/>
    <property type="project" value="TreeGrafter"/>
</dbReference>
<accession>A0A023AV41</accession>
<organism evidence="11 12">
    <name type="scientific">Gregarina niphandrodes</name>
    <name type="common">Septate eugregarine</name>
    <dbReference type="NCBI Taxonomy" id="110365"/>
    <lineage>
        <taxon>Eukaryota</taxon>
        <taxon>Sar</taxon>
        <taxon>Alveolata</taxon>
        <taxon>Apicomplexa</taxon>
        <taxon>Conoidasida</taxon>
        <taxon>Gregarinasina</taxon>
        <taxon>Eugregarinorida</taxon>
        <taxon>Gregarinidae</taxon>
        <taxon>Gregarina</taxon>
    </lineage>
</organism>
<evidence type="ECO:0000256" key="8">
    <source>
        <dbReference type="ARBA" id="ARBA00032993"/>
    </source>
</evidence>
<gene>
    <name evidence="11" type="ORF">GNI_240810</name>
</gene>
<dbReference type="Gene3D" id="3.30.1370.10">
    <property type="entry name" value="K Homology domain, type 1"/>
    <property type="match status" value="2"/>
</dbReference>
<dbReference type="RefSeq" id="XP_011134746.1">
    <property type="nucleotide sequence ID" value="XM_011136444.1"/>
</dbReference>
<dbReference type="InterPro" id="IPR024166">
    <property type="entry name" value="rRNA_assembly_KRR1"/>
</dbReference>
<dbReference type="EMBL" id="AFNH02001941">
    <property type="protein sequence ID" value="EZG42644.1"/>
    <property type="molecule type" value="Genomic_DNA"/>
</dbReference>
<evidence type="ECO:0000256" key="4">
    <source>
        <dbReference type="ARBA" id="ARBA00022552"/>
    </source>
</evidence>
<sequence length="170" mass="19844">MTVSTTKKTHDPFVIIRGRDYLKLISRGMFVTNASKIFQDDVYCEVIKIGGVVRNKDRFVRRRQRLIGPNESTLKAMEVLTRCHIVVAGQTVACLGDWKGIKRVRKIVLDCMNNIHPIYSLKTLMIERELARNEQMKNKDWQPYIPHFKKIRSQTDDVKVKKKKSFDHAN</sequence>
<evidence type="ECO:0000256" key="5">
    <source>
        <dbReference type="ARBA" id="ARBA00022884"/>
    </source>
</evidence>
<evidence type="ECO:0000313" key="11">
    <source>
        <dbReference type="EMBL" id="EZG42644.1"/>
    </source>
</evidence>
<dbReference type="PANTHER" id="PTHR12581">
    <property type="entry name" value="HIV-1 REV BINDING PROTEIN 2, 3"/>
    <property type="match status" value="1"/>
</dbReference>
<evidence type="ECO:0000256" key="3">
    <source>
        <dbReference type="ARBA" id="ARBA00022517"/>
    </source>
</evidence>
<comment type="caution">
    <text evidence="11">The sequence shown here is derived from an EMBL/GenBank/DDBJ whole genome shotgun (WGS) entry which is preliminary data.</text>
</comment>
<comment type="similarity">
    <text evidence="2">Belongs to the KRR1 family.</text>
</comment>
<comment type="subcellular location">
    <subcellularLocation>
        <location evidence="1">Nucleus</location>
        <location evidence="1">Nucleolus</location>
    </subcellularLocation>
</comment>
<evidence type="ECO:0000259" key="10">
    <source>
        <dbReference type="Pfam" id="PF21800"/>
    </source>
</evidence>
<dbReference type="InterPro" id="IPR048549">
    <property type="entry name" value="KRR1-like_KH2_euk"/>
</dbReference>
<dbReference type="OrthoDB" id="441223at2759"/>
<dbReference type="CDD" id="cd22394">
    <property type="entry name" value="KH-I_KRR1_rpt2"/>
    <property type="match status" value="1"/>
</dbReference>
<name>A0A023AV41_GRENI</name>
<feature type="domain" description="KRR1 small subunit processome component first KH" evidence="9">
    <location>
        <begin position="1"/>
        <end position="40"/>
    </location>
</feature>
<dbReference type="AlphaFoldDB" id="A0A023AV41"/>
<dbReference type="eggNOG" id="KOG2874">
    <property type="taxonomic scope" value="Eukaryota"/>
</dbReference>
<dbReference type="Pfam" id="PF17903">
    <property type="entry name" value="KH_KRR1_1st"/>
    <property type="match status" value="1"/>
</dbReference>
<keyword evidence="3" id="KW-0690">Ribosome biogenesis</keyword>
<keyword evidence="5" id="KW-0694">RNA-binding</keyword>
<keyword evidence="4" id="KW-0698">rRNA processing</keyword>
<feature type="non-terminal residue" evidence="11">
    <location>
        <position position="170"/>
    </location>
</feature>
<dbReference type="InterPro" id="IPR041174">
    <property type="entry name" value="KRR1-like_KH1"/>
</dbReference>
<evidence type="ECO:0000256" key="6">
    <source>
        <dbReference type="ARBA" id="ARBA00023242"/>
    </source>
</evidence>
<evidence type="ECO:0000313" key="12">
    <source>
        <dbReference type="Proteomes" id="UP000019763"/>
    </source>
</evidence>
<keyword evidence="12" id="KW-1185">Reference proteome</keyword>
<keyword evidence="7" id="KW-0687">Ribonucleoprotein</keyword>
<proteinExistence type="inferred from homology"/>
<evidence type="ECO:0000256" key="1">
    <source>
        <dbReference type="ARBA" id="ARBA00004604"/>
    </source>
</evidence>
<dbReference type="VEuPathDB" id="CryptoDB:GNI_240810"/>
<evidence type="ECO:0000259" key="9">
    <source>
        <dbReference type="Pfam" id="PF17903"/>
    </source>
</evidence>
<dbReference type="PANTHER" id="PTHR12581:SF0">
    <property type="entry name" value="KRR1 SMALL SUBUNIT PROCESSOME COMPONENT HOMOLOG"/>
    <property type="match status" value="1"/>
</dbReference>
<evidence type="ECO:0000256" key="2">
    <source>
        <dbReference type="ARBA" id="ARBA00009344"/>
    </source>
</evidence>
<dbReference type="GeneID" id="22916838"/>
<dbReference type="Proteomes" id="UP000019763">
    <property type="component" value="Unassembled WGS sequence"/>
</dbReference>